<protein>
    <submittedName>
        <fullName evidence="1">Uncharacterized protein</fullName>
    </submittedName>
</protein>
<name>A0ABR3NFG5_9TELE</name>
<sequence>MDRAITSASSSLKTQLHANKRSKACWMKKKADWCEYHQAVDYMHWRKMMLMLTDQAEAEQKVHLQKFWMKEGKGKKKNTQGLKRVIQSSVLI</sequence>
<keyword evidence="2" id="KW-1185">Reference proteome</keyword>
<dbReference type="EMBL" id="JAYMGO010000004">
    <property type="protein sequence ID" value="KAL1275468.1"/>
    <property type="molecule type" value="Genomic_DNA"/>
</dbReference>
<gene>
    <name evidence="1" type="ORF">QQF64_035091</name>
</gene>
<comment type="caution">
    <text evidence="1">The sequence shown here is derived from an EMBL/GenBank/DDBJ whole genome shotgun (WGS) entry which is preliminary data.</text>
</comment>
<accession>A0ABR3NFG5</accession>
<reference evidence="1 2" key="1">
    <citation type="submission" date="2023-09" db="EMBL/GenBank/DDBJ databases">
        <authorList>
            <person name="Wang M."/>
        </authorList>
    </citation>
    <scope>NUCLEOTIDE SEQUENCE [LARGE SCALE GENOMIC DNA]</scope>
    <source>
        <strain evidence="1">GT-2023</strain>
        <tissue evidence="1">Liver</tissue>
    </source>
</reference>
<evidence type="ECO:0000313" key="2">
    <source>
        <dbReference type="Proteomes" id="UP001558613"/>
    </source>
</evidence>
<dbReference type="Proteomes" id="UP001558613">
    <property type="component" value="Unassembled WGS sequence"/>
</dbReference>
<evidence type="ECO:0000313" key="1">
    <source>
        <dbReference type="EMBL" id="KAL1275468.1"/>
    </source>
</evidence>
<proteinExistence type="predicted"/>
<organism evidence="1 2">
    <name type="scientific">Cirrhinus molitorella</name>
    <name type="common">mud carp</name>
    <dbReference type="NCBI Taxonomy" id="172907"/>
    <lineage>
        <taxon>Eukaryota</taxon>
        <taxon>Metazoa</taxon>
        <taxon>Chordata</taxon>
        <taxon>Craniata</taxon>
        <taxon>Vertebrata</taxon>
        <taxon>Euteleostomi</taxon>
        <taxon>Actinopterygii</taxon>
        <taxon>Neopterygii</taxon>
        <taxon>Teleostei</taxon>
        <taxon>Ostariophysi</taxon>
        <taxon>Cypriniformes</taxon>
        <taxon>Cyprinidae</taxon>
        <taxon>Labeoninae</taxon>
        <taxon>Labeonini</taxon>
        <taxon>Cirrhinus</taxon>
    </lineage>
</organism>